<accession>A0ABT8BMP7</accession>
<protein>
    <submittedName>
        <fullName evidence="1">Uncharacterized protein</fullName>
    </submittedName>
</protein>
<organism evidence="1 2">
    <name type="scientific">Methylobacterium adhaesivum</name>
    <dbReference type="NCBI Taxonomy" id="333297"/>
    <lineage>
        <taxon>Bacteria</taxon>
        <taxon>Pseudomonadati</taxon>
        <taxon>Pseudomonadota</taxon>
        <taxon>Alphaproteobacteria</taxon>
        <taxon>Hyphomicrobiales</taxon>
        <taxon>Methylobacteriaceae</taxon>
        <taxon>Methylobacterium</taxon>
    </lineage>
</organism>
<dbReference type="RefSeq" id="WP_238228168.1">
    <property type="nucleotide sequence ID" value="NZ_BPQD01000041.1"/>
</dbReference>
<evidence type="ECO:0000313" key="1">
    <source>
        <dbReference type="EMBL" id="MDN3592481.1"/>
    </source>
</evidence>
<keyword evidence="2" id="KW-1185">Reference proteome</keyword>
<name>A0ABT8BMP7_9HYPH</name>
<sequence>MDHVLVWLAARRGDQLDTLTTWRLSLARDLDTDVSDPEEVRRWALTYARAAGPVVGDVRFTPAGLQAYLASLLSS</sequence>
<dbReference type="Proteomes" id="UP001224644">
    <property type="component" value="Unassembled WGS sequence"/>
</dbReference>
<gene>
    <name evidence="1" type="ORF">QWZ12_17960</name>
</gene>
<dbReference type="EMBL" id="JAUFPX010000017">
    <property type="protein sequence ID" value="MDN3592481.1"/>
    <property type="molecule type" value="Genomic_DNA"/>
</dbReference>
<comment type="caution">
    <text evidence="1">The sequence shown here is derived from an EMBL/GenBank/DDBJ whole genome shotgun (WGS) entry which is preliminary data.</text>
</comment>
<proteinExistence type="predicted"/>
<reference evidence="2" key="1">
    <citation type="journal article" date="2019" name="Int. J. Syst. Evol. Microbiol.">
        <title>The Global Catalogue of Microorganisms (GCM) 10K type strain sequencing project: providing services to taxonomists for standard genome sequencing and annotation.</title>
        <authorList>
            <consortium name="The Broad Institute Genomics Platform"/>
            <consortium name="The Broad Institute Genome Sequencing Center for Infectious Disease"/>
            <person name="Wu L."/>
            <person name="Ma J."/>
        </authorList>
    </citation>
    <scope>NUCLEOTIDE SEQUENCE [LARGE SCALE GENOMIC DNA]</scope>
    <source>
        <strain evidence="2">CECT 7069</strain>
    </source>
</reference>
<evidence type="ECO:0000313" key="2">
    <source>
        <dbReference type="Proteomes" id="UP001224644"/>
    </source>
</evidence>